<dbReference type="Proteomes" id="UP001170481">
    <property type="component" value="Unassembled WGS sequence"/>
</dbReference>
<dbReference type="RefSeq" id="WP_303592713.1">
    <property type="nucleotide sequence ID" value="NZ_JAUORK010000002.1"/>
</dbReference>
<dbReference type="GO" id="GO:1901135">
    <property type="term" value="P:carbohydrate derivative metabolic process"/>
    <property type="evidence" value="ECO:0007669"/>
    <property type="project" value="UniProtKB-ARBA"/>
</dbReference>
<name>A0AAP4WUB4_9GAMM</name>
<dbReference type="InterPro" id="IPR001296">
    <property type="entry name" value="Glyco_trans_1"/>
</dbReference>
<evidence type="ECO:0000259" key="1">
    <source>
        <dbReference type="Pfam" id="PF00534"/>
    </source>
</evidence>
<protein>
    <submittedName>
        <fullName evidence="3">Glycosyltransferase family 4 protein</fullName>
        <ecNumber evidence="3">2.4.-.-</ecNumber>
    </submittedName>
</protein>
<comment type="caution">
    <text evidence="3">The sequence shown here is derived from an EMBL/GenBank/DDBJ whole genome shotgun (WGS) entry which is preliminary data.</text>
</comment>
<evidence type="ECO:0000313" key="4">
    <source>
        <dbReference type="Proteomes" id="UP001170481"/>
    </source>
</evidence>
<dbReference type="CDD" id="cd03820">
    <property type="entry name" value="GT4_AmsD-like"/>
    <property type="match status" value="1"/>
</dbReference>
<reference evidence="3" key="1">
    <citation type="submission" date="2023-07" db="EMBL/GenBank/DDBJ databases">
        <title>Genome content predicts the carbon catabolic preferences of heterotrophic bacteria.</title>
        <authorList>
            <person name="Gralka M."/>
        </authorList>
    </citation>
    <scope>NUCLEOTIDE SEQUENCE</scope>
    <source>
        <strain evidence="3">C2R13</strain>
    </source>
</reference>
<dbReference type="Pfam" id="PF00534">
    <property type="entry name" value="Glycos_transf_1"/>
    <property type="match status" value="1"/>
</dbReference>
<sequence>MNILFLVSSMTGGGAERVAAVLCNQWAKEGHSVTLVPTYSGGGGCDYELDTNVNLVYLANQAKKNNKLTRFVSLRRIIKHNNPDVIYSFLTHVNIVAILVSYGLNIPVVVSERIYPPSSYRSKKMLAACRLLYPYAHKVVMQTDKGAKWMKGFTPRSNVTVIANPVKYPMENSLVEDEASYGDIIAKDRFAFLAVGRLEKQKGFGDLITAFSIIADEIPDWDLVILGEGTQRQALEKEAERKEIQERVFLPGRLKSLDSWYKQASIYIMSSYYEGFPNSLLEAMTYGLAVISRDCDTGPRDLITDSYNGFLVPVDSIDELANKMLNLAKDEDKRHEYSTKAKVVRDTYSIDKIASKWLSEACNA</sequence>
<evidence type="ECO:0000259" key="2">
    <source>
        <dbReference type="Pfam" id="PF13439"/>
    </source>
</evidence>
<dbReference type="PANTHER" id="PTHR12526:SF638">
    <property type="entry name" value="SPORE COAT PROTEIN SA"/>
    <property type="match status" value="1"/>
</dbReference>
<dbReference type="PANTHER" id="PTHR12526">
    <property type="entry name" value="GLYCOSYLTRANSFERASE"/>
    <property type="match status" value="1"/>
</dbReference>
<feature type="domain" description="Glycosyl transferase family 1" evidence="1">
    <location>
        <begin position="186"/>
        <end position="342"/>
    </location>
</feature>
<evidence type="ECO:0000313" key="3">
    <source>
        <dbReference type="EMBL" id="MDO6670835.1"/>
    </source>
</evidence>
<gene>
    <name evidence="3" type="ORF">Q4535_01765</name>
</gene>
<dbReference type="SUPFAM" id="SSF53756">
    <property type="entry name" value="UDP-Glycosyltransferase/glycogen phosphorylase"/>
    <property type="match status" value="1"/>
</dbReference>
<keyword evidence="3" id="KW-0328">Glycosyltransferase</keyword>
<dbReference type="AlphaFoldDB" id="A0AAP4WUB4"/>
<organism evidence="3 4">
    <name type="scientific">Cobetia amphilecti</name>
    <dbReference type="NCBI Taxonomy" id="1055104"/>
    <lineage>
        <taxon>Bacteria</taxon>
        <taxon>Pseudomonadati</taxon>
        <taxon>Pseudomonadota</taxon>
        <taxon>Gammaproteobacteria</taxon>
        <taxon>Oceanospirillales</taxon>
        <taxon>Halomonadaceae</taxon>
        <taxon>Cobetia</taxon>
    </lineage>
</organism>
<dbReference type="Gene3D" id="3.40.50.2000">
    <property type="entry name" value="Glycogen Phosphorylase B"/>
    <property type="match status" value="2"/>
</dbReference>
<proteinExistence type="predicted"/>
<accession>A0AAP4WUB4</accession>
<dbReference type="Pfam" id="PF13439">
    <property type="entry name" value="Glyco_transf_4"/>
    <property type="match status" value="1"/>
</dbReference>
<feature type="domain" description="Glycosyltransferase subfamily 4-like N-terminal" evidence="2">
    <location>
        <begin position="13"/>
        <end position="166"/>
    </location>
</feature>
<dbReference type="EC" id="2.4.-.-" evidence="3"/>
<dbReference type="InterPro" id="IPR028098">
    <property type="entry name" value="Glyco_trans_4-like_N"/>
</dbReference>
<dbReference type="GO" id="GO:0016757">
    <property type="term" value="F:glycosyltransferase activity"/>
    <property type="evidence" value="ECO:0007669"/>
    <property type="project" value="UniProtKB-KW"/>
</dbReference>
<dbReference type="EMBL" id="JAUORK010000002">
    <property type="protein sequence ID" value="MDO6670835.1"/>
    <property type="molecule type" value="Genomic_DNA"/>
</dbReference>
<keyword evidence="3" id="KW-0808">Transferase</keyword>